<sequence length="133" mass="14970">MDSDLRNLLLKLTRNGKIERAAIIDKAGKIVACSANFTFKDNDVKTINYALSGQYSSLVRMKFGNEMFMCFRQCEDNDTLLGKNGEEILVAHRKNGFLVVGIGHSDTPGSCLYEVTRFAKRFDSKRYSCKIVS</sequence>
<organism evidence="2 3">
    <name type="scientific">Magallana gigas</name>
    <name type="common">Pacific oyster</name>
    <name type="synonym">Crassostrea gigas</name>
    <dbReference type="NCBI Taxonomy" id="29159"/>
    <lineage>
        <taxon>Eukaryota</taxon>
        <taxon>Metazoa</taxon>
        <taxon>Spiralia</taxon>
        <taxon>Lophotrochozoa</taxon>
        <taxon>Mollusca</taxon>
        <taxon>Bivalvia</taxon>
        <taxon>Autobranchia</taxon>
        <taxon>Pteriomorphia</taxon>
        <taxon>Ostreida</taxon>
        <taxon>Ostreoidea</taxon>
        <taxon>Ostreidae</taxon>
        <taxon>Magallana</taxon>
    </lineage>
</organism>
<dbReference type="EnsemblMetazoa" id="G975.1">
    <property type="protein sequence ID" value="G975.1:cds"/>
    <property type="gene ID" value="G975"/>
</dbReference>
<dbReference type="SUPFAM" id="SSF55770">
    <property type="entry name" value="Profilin (actin-binding protein)"/>
    <property type="match status" value="1"/>
</dbReference>
<dbReference type="InterPro" id="IPR005455">
    <property type="entry name" value="PFN_euk"/>
</dbReference>
<dbReference type="EnsemblMetazoa" id="G975.3">
    <property type="protein sequence ID" value="G975.3:cds"/>
    <property type="gene ID" value="G975"/>
</dbReference>
<name>A0A8W8NUZ7_MAGGI</name>
<dbReference type="PANTHER" id="PTHR11604:SF2">
    <property type="entry name" value="PROFILIN-4"/>
    <property type="match status" value="1"/>
</dbReference>
<dbReference type="GO" id="GO:0005938">
    <property type="term" value="C:cell cortex"/>
    <property type="evidence" value="ECO:0007669"/>
    <property type="project" value="TreeGrafter"/>
</dbReference>
<comment type="similarity">
    <text evidence="1">Belongs to the profilin family.</text>
</comment>
<dbReference type="InterPro" id="IPR048278">
    <property type="entry name" value="PFN"/>
</dbReference>
<dbReference type="Proteomes" id="UP000005408">
    <property type="component" value="Unassembled WGS sequence"/>
</dbReference>
<evidence type="ECO:0008006" key="4">
    <source>
        <dbReference type="Google" id="ProtNLM"/>
    </source>
</evidence>
<evidence type="ECO:0000313" key="2">
    <source>
        <dbReference type="EnsemblMetazoa" id="G975.1:cds"/>
    </source>
</evidence>
<dbReference type="Gene3D" id="3.30.450.30">
    <property type="entry name" value="Dynein light chain 2a, cytoplasmic"/>
    <property type="match status" value="1"/>
</dbReference>
<dbReference type="GO" id="GO:0003785">
    <property type="term" value="F:actin monomer binding"/>
    <property type="evidence" value="ECO:0007669"/>
    <property type="project" value="TreeGrafter"/>
</dbReference>
<accession>A0A8W8NUZ7</accession>
<dbReference type="Pfam" id="PF00235">
    <property type="entry name" value="Profilin"/>
    <property type="match status" value="1"/>
</dbReference>
<dbReference type="EnsemblMetazoa" id="G975.2">
    <property type="protein sequence ID" value="G975.2:cds"/>
    <property type="gene ID" value="G975"/>
</dbReference>
<dbReference type="PANTHER" id="PTHR11604">
    <property type="entry name" value="PROFILIN"/>
    <property type="match status" value="1"/>
</dbReference>
<protein>
    <recommendedName>
        <fullName evidence="4">Profilin</fullName>
    </recommendedName>
</protein>
<evidence type="ECO:0000313" key="3">
    <source>
        <dbReference type="Proteomes" id="UP000005408"/>
    </source>
</evidence>
<reference evidence="2" key="1">
    <citation type="submission" date="2022-08" db="UniProtKB">
        <authorList>
            <consortium name="EnsemblMetazoa"/>
        </authorList>
    </citation>
    <scope>IDENTIFICATION</scope>
    <source>
        <strain evidence="2">05x7-T-G4-1.051#20</strain>
    </source>
</reference>
<evidence type="ECO:0000256" key="1">
    <source>
        <dbReference type="ARBA" id="ARBA00010058"/>
    </source>
</evidence>
<dbReference type="InterPro" id="IPR036140">
    <property type="entry name" value="PFN_sf"/>
</dbReference>
<keyword evidence="3" id="KW-1185">Reference proteome</keyword>
<dbReference type="AlphaFoldDB" id="A0A8W8NUZ7"/>
<proteinExistence type="inferred from homology"/>